<sequence>MDFPKLPTEVLLVLFEHVAPDDLLNLVQASPRCLRLLERISSIGLHKLFERTVSGTWHQEIVHFHRPVAGLNALTSLVAANGAEYDLGIFLCRPGTTPQANYILLRRKDNGHPLSIDRVVRASDGLSAEIKRQGFAHLEDIKGALIKHYGPFFSEEDLAASNQRWDRDHRENKKLDWSAGRYSDALPRTFGCDVGVSEVVDGEDLPLFALRMKACRDVVRFSILVRDEKEEDTEPVEEKFYDSFDLGIFLHPV</sequence>
<dbReference type="Proteomes" id="UP001446871">
    <property type="component" value="Unassembled WGS sequence"/>
</dbReference>
<protein>
    <recommendedName>
        <fullName evidence="1">F-box domain-containing protein</fullName>
    </recommendedName>
</protein>
<accession>A0ABR1UEG0</accession>
<dbReference type="InterPro" id="IPR001810">
    <property type="entry name" value="F-box_dom"/>
</dbReference>
<dbReference type="PROSITE" id="PS50181">
    <property type="entry name" value="FBOX"/>
    <property type="match status" value="1"/>
</dbReference>
<name>A0ABR1UEG0_9PEZI</name>
<feature type="domain" description="F-box" evidence="1">
    <location>
        <begin position="1"/>
        <end position="52"/>
    </location>
</feature>
<proteinExistence type="predicted"/>
<dbReference type="EMBL" id="JAQQWM010000007">
    <property type="protein sequence ID" value="KAK8057270.1"/>
    <property type="molecule type" value="Genomic_DNA"/>
</dbReference>
<comment type="caution">
    <text evidence="2">The sequence shown here is derived from an EMBL/GenBank/DDBJ whole genome shotgun (WGS) entry which is preliminary data.</text>
</comment>
<gene>
    <name evidence="2" type="ORF">PG996_011207</name>
</gene>
<evidence type="ECO:0000259" key="1">
    <source>
        <dbReference type="PROSITE" id="PS50181"/>
    </source>
</evidence>
<keyword evidence="3" id="KW-1185">Reference proteome</keyword>
<evidence type="ECO:0000313" key="2">
    <source>
        <dbReference type="EMBL" id="KAK8057270.1"/>
    </source>
</evidence>
<organism evidence="2 3">
    <name type="scientific">Apiospora saccharicola</name>
    <dbReference type="NCBI Taxonomy" id="335842"/>
    <lineage>
        <taxon>Eukaryota</taxon>
        <taxon>Fungi</taxon>
        <taxon>Dikarya</taxon>
        <taxon>Ascomycota</taxon>
        <taxon>Pezizomycotina</taxon>
        <taxon>Sordariomycetes</taxon>
        <taxon>Xylariomycetidae</taxon>
        <taxon>Amphisphaeriales</taxon>
        <taxon>Apiosporaceae</taxon>
        <taxon>Apiospora</taxon>
    </lineage>
</organism>
<reference evidence="2 3" key="1">
    <citation type="submission" date="2023-01" db="EMBL/GenBank/DDBJ databases">
        <title>Analysis of 21 Apiospora genomes using comparative genomics revels a genus with tremendous synthesis potential of carbohydrate active enzymes and secondary metabolites.</title>
        <authorList>
            <person name="Sorensen T."/>
        </authorList>
    </citation>
    <scope>NUCLEOTIDE SEQUENCE [LARGE SCALE GENOMIC DNA]</scope>
    <source>
        <strain evidence="2 3">CBS 83171</strain>
    </source>
</reference>
<evidence type="ECO:0000313" key="3">
    <source>
        <dbReference type="Proteomes" id="UP001446871"/>
    </source>
</evidence>